<evidence type="ECO:0000256" key="6">
    <source>
        <dbReference type="RuleBase" id="RU367018"/>
    </source>
</evidence>
<proteinExistence type="inferred from homology"/>
<keyword evidence="2 6" id="KW-0479">Metal-binding</keyword>
<evidence type="ECO:0000313" key="10">
    <source>
        <dbReference type="EMBL" id="WVZ77842.1"/>
    </source>
</evidence>
<organism evidence="10 11">
    <name type="scientific">Paspalum notatum var. saurae</name>
    <dbReference type="NCBI Taxonomy" id="547442"/>
    <lineage>
        <taxon>Eukaryota</taxon>
        <taxon>Viridiplantae</taxon>
        <taxon>Streptophyta</taxon>
        <taxon>Embryophyta</taxon>
        <taxon>Tracheophyta</taxon>
        <taxon>Spermatophyta</taxon>
        <taxon>Magnoliopsida</taxon>
        <taxon>Liliopsida</taxon>
        <taxon>Poales</taxon>
        <taxon>Poaceae</taxon>
        <taxon>PACMAD clade</taxon>
        <taxon>Panicoideae</taxon>
        <taxon>Andropogonodae</taxon>
        <taxon>Paspaleae</taxon>
        <taxon>Paspalinae</taxon>
        <taxon>Paspalum</taxon>
    </lineage>
</organism>
<evidence type="ECO:0000256" key="7">
    <source>
        <dbReference type="SAM" id="Coils"/>
    </source>
</evidence>
<evidence type="ECO:0000256" key="2">
    <source>
        <dbReference type="ARBA" id="ARBA00022723"/>
    </source>
</evidence>
<comment type="function">
    <text evidence="6">Putative transcription activator involved in regulating light control of development.</text>
</comment>
<dbReference type="Proteomes" id="UP001341281">
    <property type="component" value="Chromosome 05"/>
</dbReference>
<keyword evidence="11" id="KW-1185">Reference proteome</keyword>
<evidence type="ECO:0000256" key="3">
    <source>
        <dbReference type="ARBA" id="ARBA00022771"/>
    </source>
</evidence>
<dbReference type="PANTHER" id="PTHR31669">
    <property type="entry name" value="PROTEIN FAR1-RELATED SEQUENCE 10-RELATED"/>
    <property type="match status" value="1"/>
</dbReference>
<evidence type="ECO:0000256" key="4">
    <source>
        <dbReference type="ARBA" id="ARBA00022833"/>
    </source>
</evidence>
<dbReference type="InterPro" id="IPR031052">
    <property type="entry name" value="FHY3/FAR1"/>
</dbReference>
<evidence type="ECO:0000259" key="9">
    <source>
        <dbReference type="PROSITE" id="PS50966"/>
    </source>
</evidence>
<comment type="similarity">
    <text evidence="1 6">Belongs to the FHY3/FAR1 family.</text>
</comment>
<feature type="region of interest" description="Disordered" evidence="8">
    <location>
        <begin position="273"/>
        <end position="294"/>
    </location>
</feature>
<keyword evidence="7" id="KW-0175">Coiled coil</keyword>
<feature type="domain" description="SWIM-type" evidence="9">
    <location>
        <begin position="112"/>
        <end position="150"/>
    </location>
</feature>
<protein>
    <recommendedName>
        <fullName evidence="6">Protein FAR1-RELATED SEQUENCE</fullName>
    </recommendedName>
</protein>
<dbReference type="AlphaFoldDB" id="A0AAQ3TTN8"/>
<accession>A0AAQ3TTN8</accession>
<evidence type="ECO:0000256" key="1">
    <source>
        <dbReference type="ARBA" id="ARBA00005889"/>
    </source>
</evidence>
<name>A0AAQ3TTN8_PASNO</name>
<dbReference type="GO" id="GO:0005634">
    <property type="term" value="C:nucleus"/>
    <property type="evidence" value="ECO:0007669"/>
    <property type="project" value="UniProtKB-SubCell"/>
</dbReference>
<dbReference type="SMART" id="SM00575">
    <property type="entry name" value="ZnF_PMZ"/>
    <property type="match status" value="1"/>
</dbReference>
<sequence>MTSTQRSEGVNNVFKKRFRRKLGLSELLVECDKVSATLRENELDKDFKSRMKSPAIYAPNLPLLKTAAESYTQRMYKDFEEEFKNQFLYSCKLLKTDGSISTFMVTHMYSDYGATVVLDTADMTITCSCRMYESIGLLCRHAFKAFDRNEVFILPSQYIMNRWTKYAKRGFYIEKKRTENENLKAYAARLSRRATSLALKCSVSKALLDDLEKAFDKLELEADVSLGKMRENEVPLVEIDSGKDKANGSISFRVPQVVKGAQSKRAKSVVEKKTQKKKKCSQSKGEQIDVAEEHDDESVQLNQFTLLEFHRVHSRGAQSLQNDEVAQLSPVNRKTGMVQKYRGLKLG</sequence>
<dbReference type="Pfam" id="PF04434">
    <property type="entry name" value="SWIM"/>
    <property type="match status" value="1"/>
</dbReference>
<evidence type="ECO:0000313" key="11">
    <source>
        <dbReference type="Proteomes" id="UP001341281"/>
    </source>
</evidence>
<keyword evidence="6" id="KW-0539">Nucleus</keyword>
<dbReference type="InterPro" id="IPR006564">
    <property type="entry name" value="Znf_PMZ"/>
</dbReference>
<keyword evidence="4 6" id="KW-0862">Zinc</keyword>
<dbReference type="GO" id="GO:0006355">
    <property type="term" value="P:regulation of DNA-templated transcription"/>
    <property type="evidence" value="ECO:0007669"/>
    <property type="project" value="UniProtKB-UniRule"/>
</dbReference>
<gene>
    <name evidence="10" type="ORF">U9M48_025657</name>
</gene>
<dbReference type="EMBL" id="CP144749">
    <property type="protein sequence ID" value="WVZ77842.1"/>
    <property type="molecule type" value="Genomic_DNA"/>
</dbReference>
<evidence type="ECO:0000256" key="5">
    <source>
        <dbReference type="PROSITE-ProRule" id="PRU00325"/>
    </source>
</evidence>
<comment type="subcellular location">
    <subcellularLocation>
        <location evidence="6">Nucleus</location>
    </subcellularLocation>
</comment>
<dbReference type="PANTHER" id="PTHR31669:SF305">
    <property type="entry name" value="PROTEIN FAR1-RELATED SEQUENCE"/>
    <property type="match status" value="1"/>
</dbReference>
<reference evidence="10 11" key="1">
    <citation type="submission" date="2024-02" db="EMBL/GenBank/DDBJ databases">
        <title>High-quality chromosome-scale genome assembly of Pensacola bahiagrass (Paspalum notatum Flugge var. saurae).</title>
        <authorList>
            <person name="Vega J.M."/>
            <person name="Podio M."/>
            <person name="Orjuela J."/>
            <person name="Siena L.A."/>
            <person name="Pessino S.C."/>
            <person name="Combes M.C."/>
            <person name="Mariac C."/>
            <person name="Albertini E."/>
            <person name="Pupilli F."/>
            <person name="Ortiz J.P.A."/>
            <person name="Leblanc O."/>
        </authorList>
    </citation>
    <scope>NUCLEOTIDE SEQUENCE [LARGE SCALE GENOMIC DNA]</scope>
    <source>
        <strain evidence="10">R1</strain>
        <tissue evidence="10">Leaf</tissue>
    </source>
</reference>
<feature type="coiled-coil region" evidence="7">
    <location>
        <begin position="173"/>
        <end position="228"/>
    </location>
</feature>
<keyword evidence="3 5" id="KW-0863">Zinc-finger</keyword>
<dbReference type="PROSITE" id="PS50966">
    <property type="entry name" value="ZF_SWIM"/>
    <property type="match status" value="1"/>
</dbReference>
<dbReference type="InterPro" id="IPR007527">
    <property type="entry name" value="Znf_SWIM"/>
</dbReference>
<dbReference type="GO" id="GO:0008270">
    <property type="term" value="F:zinc ion binding"/>
    <property type="evidence" value="ECO:0007669"/>
    <property type="project" value="UniProtKB-UniRule"/>
</dbReference>
<evidence type="ECO:0000256" key="8">
    <source>
        <dbReference type="SAM" id="MobiDB-lite"/>
    </source>
</evidence>